<dbReference type="AlphaFoldDB" id="A0A7W7SCR6"/>
<proteinExistence type="predicted"/>
<reference evidence="1 2" key="1">
    <citation type="submission" date="2020-08" db="EMBL/GenBank/DDBJ databases">
        <title>Sequencing the genomes of 1000 actinobacteria strains.</title>
        <authorList>
            <person name="Klenk H.-P."/>
        </authorList>
    </citation>
    <scope>NUCLEOTIDE SEQUENCE [LARGE SCALE GENOMIC DNA]</scope>
    <source>
        <strain evidence="1 2">DSM 44786</strain>
    </source>
</reference>
<dbReference type="EMBL" id="JACHJR010000001">
    <property type="protein sequence ID" value="MBB4948084.1"/>
    <property type="molecule type" value="Genomic_DNA"/>
</dbReference>
<evidence type="ECO:0000313" key="1">
    <source>
        <dbReference type="EMBL" id="MBB4948084.1"/>
    </source>
</evidence>
<sequence length="69" mass="7681">MPDNKKDPRSILDPELMGADTIGGSVRVFLLCARAARAESRGKPTAKFEARIDRIQEDARKRWNAPNDG</sequence>
<name>A0A7W7SCR6_9ACTN</name>
<organism evidence="1 2">
    <name type="scientific">Kitasatospora gansuensis</name>
    <dbReference type="NCBI Taxonomy" id="258050"/>
    <lineage>
        <taxon>Bacteria</taxon>
        <taxon>Bacillati</taxon>
        <taxon>Actinomycetota</taxon>
        <taxon>Actinomycetes</taxon>
        <taxon>Kitasatosporales</taxon>
        <taxon>Streptomycetaceae</taxon>
        <taxon>Kitasatospora</taxon>
    </lineage>
</organism>
<protein>
    <submittedName>
        <fullName evidence="1">Uncharacterized protein</fullName>
    </submittedName>
</protein>
<accession>A0A7W7SCR6</accession>
<evidence type="ECO:0000313" key="2">
    <source>
        <dbReference type="Proteomes" id="UP000573327"/>
    </source>
</evidence>
<keyword evidence="2" id="KW-1185">Reference proteome</keyword>
<comment type="caution">
    <text evidence="1">The sequence shown here is derived from an EMBL/GenBank/DDBJ whole genome shotgun (WGS) entry which is preliminary data.</text>
</comment>
<gene>
    <name evidence="1" type="ORF">F4556_003619</name>
</gene>
<dbReference type="Proteomes" id="UP000573327">
    <property type="component" value="Unassembled WGS sequence"/>
</dbReference>
<dbReference type="RefSeq" id="WP_184917033.1">
    <property type="nucleotide sequence ID" value="NZ_JACHJR010000001.1"/>
</dbReference>